<dbReference type="PANTHER" id="PTHR33091:SF99">
    <property type="entry name" value="INHIBITOR OF TRYPSIN_HAGEMAN FACTOR-LIKE PROTEIN-RELATED"/>
    <property type="match status" value="1"/>
</dbReference>
<gene>
    <name evidence="5" type="primary">LOC104215667</name>
</gene>
<dbReference type="eggNOG" id="ENOG502SADF">
    <property type="taxonomic scope" value="Eukaryota"/>
</dbReference>
<dbReference type="SUPFAM" id="SSF54654">
    <property type="entry name" value="CI-2 family of serine protease inhibitors"/>
    <property type="match status" value="1"/>
</dbReference>
<dbReference type="GO" id="GO:0004867">
    <property type="term" value="F:serine-type endopeptidase inhibitor activity"/>
    <property type="evidence" value="ECO:0007669"/>
    <property type="project" value="UniProtKB-KW"/>
</dbReference>
<name>A0A1U7VBS5_NICSY</name>
<proteinExistence type="inferred from homology"/>
<dbReference type="InterPro" id="IPR036354">
    <property type="entry name" value="Prot_inh_pot1_sf"/>
</dbReference>
<reference evidence="5" key="2">
    <citation type="submission" date="2025-08" db="UniProtKB">
        <authorList>
            <consortium name="RefSeq"/>
        </authorList>
    </citation>
    <scope>IDENTIFICATION</scope>
    <source>
        <tissue evidence="5">Leaf</tissue>
    </source>
</reference>
<organism evidence="4 5">
    <name type="scientific">Nicotiana sylvestris</name>
    <name type="common">Wood tobacco</name>
    <name type="synonym">South American tobacco</name>
    <dbReference type="NCBI Taxonomy" id="4096"/>
    <lineage>
        <taxon>Eukaryota</taxon>
        <taxon>Viridiplantae</taxon>
        <taxon>Streptophyta</taxon>
        <taxon>Embryophyta</taxon>
        <taxon>Tracheophyta</taxon>
        <taxon>Spermatophyta</taxon>
        <taxon>Magnoliopsida</taxon>
        <taxon>eudicotyledons</taxon>
        <taxon>Gunneridae</taxon>
        <taxon>Pentapetalae</taxon>
        <taxon>asterids</taxon>
        <taxon>lamiids</taxon>
        <taxon>Solanales</taxon>
        <taxon>Solanaceae</taxon>
        <taxon>Nicotianoideae</taxon>
        <taxon>Nicotianeae</taxon>
        <taxon>Nicotiana</taxon>
    </lineage>
</organism>
<dbReference type="Gene3D" id="3.30.10.10">
    <property type="entry name" value="Trypsin Inhibitor V, subunit A"/>
    <property type="match status" value="1"/>
</dbReference>
<sequence length="90" mass="9786">MAAMKKYPPCISCGCTGNNCKVPGDPTRYEWPELVGLDILPAKATIERTNPNVAVIVLDAHCAHLTDFCCNRVWLCPDASGIVREIPMIG</sequence>
<accession>A0A1U7VBS5</accession>
<reference evidence="4" key="1">
    <citation type="journal article" date="2013" name="Genome Biol.">
        <title>Reference genomes and transcriptomes of Nicotiana sylvestris and Nicotiana tomentosiformis.</title>
        <authorList>
            <person name="Sierro N."/>
            <person name="Battey J.N."/>
            <person name="Ouadi S."/>
            <person name="Bovet L."/>
            <person name="Goepfert S."/>
            <person name="Bakaher N."/>
            <person name="Peitsch M.C."/>
            <person name="Ivanov N.V."/>
        </authorList>
    </citation>
    <scope>NUCLEOTIDE SEQUENCE [LARGE SCALE GENOMIC DNA]</scope>
</reference>
<dbReference type="Pfam" id="PF00280">
    <property type="entry name" value="potato_inhibit"/>
    <property type="match status" value="1"/>
</dbReference>
<dbReference type="STRING" id="4096.A0A1U7VBS5"/>
<keyword evidence="3" id="KW-0722">Serine protease inhibitor</keyword>
<dbReference type="GO" id="GO:0009611">
    <property type="term" value="P:response to wounding"/>
    <property type="evidence" value="ECO:0007669"/>
    <property type="project" value="InterPro"/>
</dbReference>
<comment type="similarity">
    <text evidence="1">Belongs to the protease inhibitor I13 (potato type I serine protease inhibitor) family.</text>
</comment>
<protein>
    <submittedName>
        <fullName evidence="5">Trypsin/subtilisin inhibitor-like</fullName>
    </submittedName>
</protein>
<evidence type="ECO:0000313" key="5">
    <source>
        <dbReference type="RefSeq" id="XP_009763818.1"/>
    </source>
</evidence>
<evidence type="ECO:0000256" key="3">
    <source>
        <dbReference type="ARBA" id="ARBA00022900"/>
    </source>
</evidence>
<dbReference type="PANTHER" id="PTHR33091">
    <property type="entry name" value="PROTEIN, PUTATIVE, EXPRESSED-RELATED"/>
    <property type="match status" value="1"/>
</dbReference>
<dbReference type="Proteomes" id="UP000189701">
    <property type="component" value="Unplaced"/>
</dbReference>
<evidence type="ECO:0000256" key="1">
    <source>
        <dbReference type="ARBA" id="ARBA00008210"/>
    </source>
</evidence>
<evidence type="ECO:0000313" key="4">
    <source>
        <dbReference type="Proteomes" id="UP000189701"/>
    </source>
</evidence>
<dbReference type="InterPro" id="IPR000864">
    <property type="entry name" value="Prot_inh_pot1"/>
</dbReference>
<dbReference type="RefSeq" id="XP_009763818.1">
    <property type="nucleotide sequence ID" value="XM_009765516.1"/>
</dbReference>
<evidence type="ECO:0000256" key="2">
    <source>
        <dbReference type="ARBA" id="ARBA00022690"/>
    </source>
</evidence>
<keyword evidence="2" id="KW-0646">Protease inhibitor</keyword>
<dbReference type="AlphaFoldDB" id="A0A1U7VBS5"/>
<keyword evidence="4" id="KW-1185">Reference proteome</keyword>